<evidence type="ECO:0000256" key="1">
    <source>
        <dbReference type="ARBA" id="ARBA00023125"/>
    </source>
</evidence>
<dbReference type="SUPFAM" id="SSF47413">
    <property type="entry name" value="lambda repressor-like DNA-binding domains"/>
    <property type="match status" value="1"/>
</dbReference>
<name>A0A832R9C1_9BACT</name>
<feature type="domain" description="HTH cro/C1-type" evidence="2">
    <location>
        <begin position="10"/>
        <end position="63"/>
    </location>
</feature>
<comment type="caution">
    <text evidence="3">The sequence shown here is derived from an EMBL/GenBank/DDBJ whole genome shotgun (WGS) entry which is preliminary data.</text>
</comment>
<dbReference type="AlphaFoldDB" id="A0A832R9C1"/>
<dbReference type="GO" id="GO:0003700">
    <property type="term" value="F:DNA-binding transcription factor activity"/>
    <property type="evidence" value="ECO:0007669"/>
    <property type="project" value="TreeGrafter"/>
</dbReference>
<dbReference type="Gene3D" id="1.10.260.40">
    <property type="entry name" value="lambda repressor-like DNA-binding domains"/>
    <property type="match status" value="1"/>
</dbReference>
<dbReference type="PANTHER" id="PTHR46797">
    <property type="entry name" value="HTH-TYPE TRANSCRIPTIONAL REGULATOR"/>
    <property type="match status" value="1"/>
</dbReference>
<sequence>MKNKHIGENIRMYRVRKDLTQRELGDKIGKTWEMISRYETGKSSPMNQLTKLADVLDIHPTDLLRDNQQEVIYSSNRIPLFTSIPENGDFVKGKTYTFYPAPDWVKDIDMDVFAVDMSIVDGSHGCIFVSSKTDIKSGDKVLTNTDGNLEIVVHRGNTIGLVGKVLAQEVRFV</sequence>
<dbReference type="PANTHER" id="PTHR46797:SF1">
    <property type="entry name" value="METHYLPHOSPHONATE SYNTHASE"/>
    <property type="match status" value="1"/>
</dbReference>
<dbReference type="Pfam" id="PF01381">
    <property type="entry name" value="HTH_3"/>
    <property type="match status" value="1"/>
</dbReference>
<dbReference type="EMBL" id="DUTP01000006">
    <property type="protein sequence ID" value="HHX99690.1"/>
    <property type="molecule type" value="Genomic_DNA"/>
</dbReference>
<evidence type="ECO:0000259" key="2">
    <source>
        <dbReference type="PROSITE" id="PS50943"/>
    </source>
</evidence>
<dbReference type="Proteomes" id="UP000576550">
    <property type="component" value="Unassembled WGS sequence"/>
</dbReference>
<reference evidence="3 4" key="1">
    <citation type="journal article" date="2020" name="Biotechnol. Biofuels">
        <title>New insights from the biogas microbiome by comprehensive genome-resolved metagenomics of nearly 1600 species originating from multiple anaerobic digesters.</title>
        <authorList>
            <person name="Campanaro S."/>
            <person name="Treu L."/>
            <person name="Rodriguez-R L.M."/>
            <person name="Kovalovszki A."/>
            <person name="Ziels R.M."/>
            <person name="Maus I."/>
            <person name="Zhu X."/>
            <person name="Kougias P.G."/>
            <person name="Basile A."/>
            <person name="Luo G."/>
            <person name="Schluter A."/>
            <person name="Konstantinidis K.T."/>
            <person name="Angelidaki I."/>
        </authorList>
    </citation>
    <scope>NUCLEOTIDE SEQUENCE [LARGE SCALE GENOMIC DNA]</scope>
    <source>
        <strain evidence="3">AS05jafATM_89</strain>
    </source>
</reference>
<protein>
    <submittedName>
        <fullName evidence="3">Helix-turn-helix transcriptional regulator</fullName>
    </submittedName>
</protein>
<dbReference type="InterPro" id="IPR001387">
    <property type="entry name" value="Cro/C1-type_HTH"/>
</dbReference>
<dbReference type="GO" id="GO:0003677">
    <property type="term" value="F:DNA binding"/>
    <property type="evidence" value="ECO:0007669"/>
    <property type="project" value="UniProtKB-KW"/>
</dbReference>
<dbReference type="CDD" id="cd00093">
    <property type="entry name" value="HTH_XRE"/>
    <property type="match status" value="1"/>
</dbReference>
<dbReference type="InterPro" id="IPR010982">
    <property type="entry name" value="Lambda_DNA-bd_dom_sf"/>
</dbReference>
<dbReference type="GO" id="GO:0005829">
    <property type="term" value="C:cytosol"/>
    <property type="evidence" value="ECO:0007669"/>
    <property type="project" value="TreeGrafter"/>
</dbReference>
<dbReference type="InterPro" id="IPR050807">
    <property type="entry name" value="TransReg_Diox_bact_type"/>
</dbReference>
<dbReference type="SMART" id="SM00530">
    <property type="entry name" value="HTH_XRE"/>
    <property type="match status" value="1"/>
</dbReference>
<organism evidence="3 4">
    <name type="scientific">Candidatus Dojkabacteria bacterium</name>
    <dbReference type="NCBI Taxonomy" id="2099670"/>
    <lineage>
        <taxon>Bacteria</taxon>
        <taxon>Candidatus Dojkabacteria</taxon>
    </lineage>
</organism>
<gene>
    <name evidence="3" type="ORF">GX533_03405</name>
</gene>
<evidence type="ECO:0000313" key="3">
    <source>
        <dbReference type="EMBL" id="HHX99690.1"/>
    </source>
</evidence>
<evidence type="ECO:0000313" key="4">
    <source>
        <dbReference type="Proteomes" id="UP000576550"/>
    </source>
</evidence>
<dbReference type="PROSITE" id="PS50943">
    <property type="entry name" value="HTH_CROC1"/>
    <property type="match status" value="1"/>
</dbReference>
<accession>A0A832R9C1</accession>
<proteinExistence type="predicted"/>
<keyword evidence="1" id="KW-0238">DNA-binding</keyword>